<accession>A0AAW3T4J2</accession>
<comment type="caution">
    <text evidence="3">The sequence shown here is derived from an EMBL/GenBank/DDBJ whole genome shotgun (WGS) entry which is preliminary data.</text>
</comment>
<dbReference type="AlphaFoldDB" id="A0AAW3T4J2"/>
<dbReference type="EMBL" id="JACGXP010000002">
    <property type="protein sequence ID" value="MBA8989923.1"/>
    <property type="molecule type" value="Genomic_DNA"/>
</dbReference>
<dbReference type="RefSeq" id="WP_182515524.1">
    <property type="nucleotide sequence ID" value="NZ_JACGXP010000002.1"/>
</dbReference>
<feature type="transmembrane region" description="Helical" evidence="2">
    <location>
        <begin position="12"/>
        <end position="37"/>
    </location>
</feature>
<protein>
    <submittedName>
        <fullName evidence="3">Uncharacterized protein</fullName>
    </submittedName>
</protein>
<evidence type="ECO:0000313" key="3">
    <source>
        <dbReference type="EMBL" id="MBA8989923.1"/>
    </source>
</evidence>
<feature type="compositionally biased region" description="Acidic residues" evidence="1">
    <location>
        <begin position="127"/>
        <end position="136"/>
    </location>
</feature>
<feature type="compositionally biased region" description="Basic and acidic residues" evidence="1">
    <location>
        <begin position="138"/>
        <end position="147"/>
    </location>
</feature>
<organism evidence="3 4">
    <name type="scientific">Curtobacterium pusillum</name>
    <dbReference type="NCBI Taxonomy" id="69373"/>
    <lineage>
        <taxon>Bacteria</taxon>
        <taxon>Bacillati</taxon>
        <taxon>Actinomycetota</taxon>
        <taxon>Actinomycetes</taxon>
        <taxon>Micrococcales</taxon>
        <taxon>Microbacteriaceae</taxon>
        <taxon>Curtobacterium</taxon>
    </lineage>
</organism>
<evidence type="ECO:0000313" key="4">
    <source>
        <dbReference type="Proteomes" id="UP000590225"/>
    </source>
</evidence>
<feature type="transmembrane region" description="Helical" evidence="2">
    <location>
        <begin position="49"/>
        <end position="73"/>
    </location>
</feature>
<evidence type="ECO:0000256" key="1">
    <source>
        <dbReference type="SAM" id="MobiDB-lite"/>
    </source>
</evidence>
<reference evidence="3 4" key="1">
    <citation type="submission" date="2020-07" db="EMBL/GenBank/DDBJ databases">
        <title>Above-ground endophytic microbial communities from plants in different locations in the United States.</title>
        <authorList>
            <person name="Frank C."/>
        </authorList>
    </citation>
    <scope>NUCLEOTIDE SEQUENCE [LARGE SCALE GENOMIC DNA]</scope>
    <source>
        <strain evidence="3 4">WPL5_2</strain>
    </source>
</reference>
<feature type="region of interest" description="Disordered" evidence="1">
    <location>
        <begin position="208"/>
        <end position="235"/>
    </location>
</feature>
<name>A0AAW3T4J2_9MICO</name>
<evidence type="ECO:0000256" key="2">
    <source>
        <dbReference type="SAM" id="Phobius"/>
    </source>
</evidence>
<dbReference type="Proteomes" id="UP000590225">
    <property type="component" value="Unassembled WGS sequence"/>
</dbReference>
<keyword evidence="2" id="KW-1133">Transmembrane helix</keyword>
<feature type="region of interest" description="Disordered" evidence="1">
    <location>
        <begin position="120"/>
        <end position="147"/>
    </location>
</feature>
<proteinExistence type="predicted"/>
<keyword evidence="2" id="KW-0472">Membrane</keyword>
<sequence>MSRPEGIGRGLLIVLAVAAPIATVFALGLQVITLIAMSWRTFNHGSGEYIGSQIAALVIRLGVPLVTLAVGIVAVRRRRDGRSAVVLTVIAALCVGAAGLCIVVPAVGVFQQAPKDDRAYRAQSAQDELDERDPEDPTNAHEAADRMEPEIDEALGVLHIARSDVKVRRDFAVGETDSGNACTTYTATIALPGSLDRDATIEALSDHFDDRDESSGGADHAYTYQGDGDPSLRPADTASEIEYRAGSNELVVESDCIIPQSSGD</sequence>
<gene>
    <name evidence="3" type="ORF">FHW23_001169</name>
</gene>
<keyword evidence="2" id="KW-0812">Transmembrane</keyword>
<feature type="transmembrane region" description="Helical" evidence="2">
    <location>
        <begin position="85"/>
        <end position="110"/>
    </location>
</feature>